<feature type="compositionally biased region" description="Polar residues" evidence="1">
    <location>
        <begin position="26"/>
        <end position="42"/>
    </location>
</feature>
<gene>
    <name evidence="2" type="ORF">E5676_scaffold1228G00140</name>
</gene>
<feature type="region of interest" description="Disordered" evidence="1">
    <location>
        <begin position="26"/>
        <end position="50"/>
    </location>
</feature>
<reference evidence="2 3" key="1">
    <citation type="submission" date="2019-08" db="EMBL/GenBank/DDBJ databases">
        <title>Draft genome sequences of two oriental melons (Cucumis melo L. var makuwa).</title>
        <authorList>
            <person name="Kwon S.-Y."/>
        </authorList>
    </citation>
    <scope>NUCLEOTIDE SEQUENCE [LARGE SCALE GENOMIC DNA]</scope>
    <source>
        <strain evidence="3">cv. Chang Bougi</strain>
        <tissue evidence="2">Leaf</tissue>
    </source>
</reference>
<proteinExistence type="predicted"/>
<dbReference type="AlphaFoldDB" id="A0A5D3DZC2"/>
<evidence type="ECO:0000313" key="3">
    <source>
        <dbReference type="Proteomes" id="UP000321947"/>
    </source>
</evidence>
<evidence type="ECO:0000313" key="2">
    <source>
        <dbReference type="EMBL" id="TYK29227.1"/>
    </source>
</evidence>
<sequence length="168" mass="19343">MSSFSSDFKEKDALFLKFDDKFNNMGESSSVGDNSDGPQPSLTPRRRQQSQNLELERYVYKHGKILITIAPRAEKPISSYAVRSNYGRTRLLYKSNLTIIIADPSHFYNDSMSPYPVRVVLAVLKPHFRNLEKDVRAAYITNGRNEEDDWRNESNTEEIVSTWGVDLM</sequence>
<dbReference type="EMBL" id="SSTD01001794">
    <property type="protein sequence ID" value="TYK29227.1"/>
    <property type="molecule type" value="Genomic_DNA"/>
</dbReference>
<comment type="caution">
    <text evidence="2">The sequence shown here is derived from an EMBL/GenBank/DDBJ whole genome shotgun (WGS) entry which is preliminary data.</text>
</comment>
<organism evidence="2 3">
    <name type="scientific">Cucumis melo var. makuwa</name>
    <name type="common">Oriental melon</name>
    <dbReference type="NCBI Taxonomy" id="1194695"/>
    <lineage>
        <taxon>Eukaryota</taxon>
        <taxon>Viridiplantae</taxon>
        <taxon>Streptophyta</taxon>
        <taxon>Embryophyta</taxon>
        <taxon>Tracheophyta</taxon>
        <taxon>Spermatophyta</taxon>
        <taxon>Magnoliopsida</taxon>
        <taxon>eudicotyledons</taxon>
        <taxon>Gunneridae</taxon>
        <taxon>Pentapetalae</taxon>
        <taxon>rosids</taxon>
        <taxon>fabids</taxon>
        <taxon>Cucurbitales</taxon>
        <taxon>Cucurbitaceae</taxon>
        <taxon>Benincaseae</taxon>
        <taxon>Cucumis</taxon>
    </lineage>
</organism>
<dbReference type="Proteomes" id="UP000321947">
    <property type="component" value="Unassembled WGS sequence"/>
</dbReference>
<accession>A0A5D3DZC2</accession>
<evidence type="ECO:0000256" key="1">
    <source>
        <dbReference type="SAM" id="MobiDB-lite"/>
    </source>
</evidence>
<protein>
    <submittedName>
        <fullName evidence="2">CACTA en-spm transposon protein</fullName>
    </submittedName>
</protein>
<name>A0A5D3DZC2_CUCMM</name>